<dbReference type="GO" id="GO:0008610">
    <property type="term" value="P:lipid biosynthetic process"/>
    <property type="evidence" value="ECO:0007669"/>
    <property type="project" value="TreeGrafter"/>
</dbReference>
<dbReference type="PANTHER" id="PTHR11487">
    <property type="entry name" value="THIOESTERASE"/>
    <property type="match status" value="1"/>
</dbReference>
<evidence type="ECO:0000256" key="1">
    <source>
        <dbReference type="ARBA" id="ARBA00007169"/>
    </source>
</evidence>
<dbReference type="InterPro" id="IPR029058">
    <property type="entry name" value="AB_hydrolase_fold"/>
</dbReference>
<evidence type="ECO:0000313" key="3">
    <source>
        <dbReference type="EMBL" id="SMX28679.1"/>
    </source>
</evidence>
<dbReference type="GO" id="GO:0016491">
    <property type="term" value="F:oxidoreductase activity"/>
    <property type="evidence" value="ECO:0007669"/>
    <property type="project" value="UniProtKB-KW"/>
</dbReference>
<evidence type="ECO:0000313" key="4">
    <source>
        <dbReference type="Proteomes" id="UP000225972"/>
    </source>
</evidence>
<evidence type="ECO:0000259" key="2">
    <source>
        <dbReference type="Pfam" id="PF00975"/>
    </source>
</evidence>
<dbReference type="SUPFAM" id="SSF53474">
    <property type="entry name" value="alpha/beta-Hydrolases"/>
    <property type="match status" value="1"/>
</dbReference>
<organism evidence="3 4">
    <name type="scientific">Pelagimonas phthalicica</name>
    <dbReference type="NCBI Taxonomy" id="1037362"/>
    <lineage>
        <taxon>Bacteria</taxon>
        <taxon>Pseudomonadati</taxon>
        <taxon>Pseudomonadota</taxon>
        <taxon>Alphaproteobacteria</taxon>
        <taxon>Rhodobacterales</taxon>
        <taxon>Roseobacteraceae</taxon>
        <taxon>Pelagimonas</taxon>
    </lineage>
</organism>
<name>A0A238JDG9_9RHOB</name>
<gene>
    <name evidence="3" type="primary">lgrE</name>
    <name evidence="3" type="ORF">TRP8649_02804</name>
</gene>
<proteinExistence type="inferred from homology"/>
<reference evidence="4" key="1">
    <citation type="submission" date="2017-05" db="EMBL/GenBank/DDBJ databases">
        <authorList>
            <person name="Rodrigo-Torres L."/>
            <person name="Arahal R. D."/>
            <person name="Lucena T."/>
        </authorList>
    </citation>
    <scope>NUCLEOTIDE SEQUENCE [LARGE SCALE GENOMIC DNA]</scope>
    <source>
        <strain evidence="4">CECT 8649</strain>
    </source>
</reference>
<dbReference type="PANTHER" id="PTHR11487:SF0">
    <property type="entry name" value="S-ACYL FATTY ACID SYNTHASE THIOESTERASE, MEDIUM CHAIN"/>
    <property type="match status" value="1"/>
</dbReference>
<dbReference type="InterPro" id="IPR012223">
    <property type="entry name" value="TEII"/>
</dbReference>
<protein>
    <submittedName>
        <fullName evidence="3">Linear gramicidin dehydrogenase LgrE</fullName>
        <ecNumber evidence="3">1.1.-.-</ecNumber>
    </submittedName>
</protein>
<dbReference type="EMBL" id="FXXP01000002">
    <property type="protein sequence ID" value="SMX28679.1"/>
    <property type="molecule type" value="Genomic_DNA"/>
</dbReference>
<dbReference type="RefSeq" id="WP_099246196.1">
    <property type="nucleotide sequence ID" value="NZ_FXXP01000002.1"/>
</dbReference>
<comment type="similarity">
    <text evidence="1">Belongs to the thioesterase family.</text>
</comment>
<sequence>MSKALQSRKNRSILNVKTPQDATSQVSLFCLPFAGGSAQYYKSWGQEDLGPLSAYAIEFPGRGFRLRDPLVADFHDLIHALTDTLSNTVMPPFALFGHSLGALLAFEVTRALEKSDGPQPDHLFLSACRAPHVPRRIRTWHDLPEDDLIAEVVKLNGTSPESLADPDIRAMMIPVFRTDFRLGEEYNYVPQAPINIPISVFGGTSDPLVHPEELKAWSEHTSDFRGCHLFPGGHFYLNTHASDVISTIRAGLEPVLTPDSPPKISNAL</sequence>
<dbReference type="EC" id="1.1.-.-" evidence="3"/>
<accession>A0A238JDG9</accession>
<dbReference type="Pfam" id="PF00975">
    <property type="entry name" value="Thioesterase"/>
    <property type="match status" value="1"/>
</dbReference>
<dbReference type="AlphaFoldDB" id="A0A238JDG9"/>
<dbReference type="InterPro" id="IPR001031">
    <property type="entry name" value="Thioesterase"/>
</dbReference>
<dbReference type="Gene3D" id="3.40.50.1820">
    <property type="entry name" value="alpha/beta hydrolase"/>
    <property type="match status" value="1"/>
</dbReference>
<keyword evidence="3" id="KW-0560">Oxidoreductase</keyword>
<keyword evidence="4" id="KW-1185">Reference proteome</keyword>
<dbReference type="Proteomes" id="UP000225972">
    <property type="component" value="Unassembled WGS sequence"/>
</dbReference>
<feature type="domain" description="Thioesterase" evidence="2">
    <location>
        <begin position="28"/>
        <end position="250"/>
    </location>
</feature>
<dbReference type="OrthoDB" id="8480037at2"/>